<name>A0A3D8YAU5_9BACT</name>
<evidence type="ECO:0008006" key="4">
    <source>
        <dbReference type="Google" id="ProtNLM"/>
    </source>
</evidence>
<protein>
    <recommendedName>
        <fullName evidence="4">Outer membrane protein beta-barrel domain-containing protein</fullName>
    </recommendedName>
</protein>
<reference evidence="2 3" key="1">
    <citation type="submission" date="2018-07" db="EMBL/GenBank/DDBJ databases">
        <title>Dyadobacter roseus sp. nov., isolated from rose rhizosphere soil.</title>
        <authorList>
            <person name="Chen L."/>
        </authorList>
    </citation>
    <scope>NUCLEOTIDE SEQUENCE [LARGE SCALE GENOMIC DNA]</scope>
    <source>
        <strain evidence="2 3">RS19</strain>
    </source>
</reference>
<keyword evidence="1" id="KW-0732">Signal</keyword>
<dbReference type="Proteomes" id="UP000256373">
    <property type="component" value="Unassembled WGS sequence"/>
</dbReference>
<dbReference type="RefSeq" id="WP_115832485.1">
    <property type="nucleotide sequence ID" value="NZ_QNUL01000017.1"/>
</dbReference>
<evidence type="ECO:0000256" key="1">
    <source>
        <dbReference type="SAM" id="SignalP"/>
    </source>
</evidence>
<proteinExistence type="predicted"/>
<evidence type="ECO:0000313" key="3">
    <source>
        <dbReference type="Proteomes" id="UP000256373"/>
    </source>
</evidence>
<sequence>MIRARLLLISLALIAVSMDLYAQRKPKIEDNEDAYKTFTSAGLTTNTNSGILGGFVFRQSSALSSKMFGKNQYRYLAVELVNVKHPKELAEQNFSTGSRFVYGKRNYLFSLRPEYGREITLFNRHEDEGISISALLAAGPTLGLEKAYMVQFRNSDGRVEYRPIDASKANPYENAVGGGNFFQGFGHIKVVPGVHVKAAVTFELSAFRESVTGVEIGFLGEAFTRKPEIMLFADNKSFFTSGYLTLYFGSKKK</sequence>
<feature type="signal peptide" evidence="1">
    <location>
        <begin position="1"/>
        <end position="22"/>
    </location>
</feature>
<evidence type="ECO:0000313" key="2">
    <source>
        <dbReference type="EMBL" id="REA59028.1"/>
    </source>
</evidence>
<dbReference type="OrthoDB" id="1523667at2"/>
<organism evidence="2 3">
    <name type="scientific">Dyadobacter luteus</name>
    <dbReference type="NCBI Taxonomy" id="2259619"/>
    <lineage>
        <taxon>Bacteria</taxon>
        <taxon>Pseudomonadati</taxon>
        <taxon>Bacteroidota</taxon>
        <taxon>Cytophagia</taxon>
        <taxon>Cytophagales</taxon>
        <taxon>Spirosomataceae</taxon>
        <taxon>Dyadobacter</taxon>
    </lineage>
</organism>
<feature type="chain" id="PRO_5017636071" description="Outer membrane protein beta-barrel domain-containing protein" evidence="1">
    <location>
        <begin position="23"/>
        <end position="253"/>
    </location>
</feature>
<dbReference type="AlphaFoldDB" id="A0A3D8YAU5"/>
<keyword evidence="3" id="KW-1185">Reference proteome</keyword>
<dbReference type="EMBL" id="QNUL01000017">
    <property type="protein sequence ID" value="REA59028.1"/>
    <property type="molecule type" value="Genomic_DNA"/>
</dbReference>
<gene>
    <name evidence="2" type="ORF">DSL64_18890</name>
</gene>
<comment type="caution">
    <text evidence="2">The sequence shown here is derived from an EMBL/GenBank/DDBJ whole genome shotgun (WGS) entry which is preliminary data.</text>
</comment>
<accession>A0A3D8YAU5</accession>